<keyword evidence="2" id="KW-1185">Reference proteome</keyword>
<reference evidence="1" key="1">
    <citation type="journal article" date="2014" name="Int. J. Syst. Evol. Microbiol.">
        <title>Complete genome sequence of Corynebacterium casei LMG S-19264T (=DSM 44701T), isolated from a smear-ripened cheese.</title>
        <authorList>
            <consortium name="US DOE Joint Genome Institute (JGI-PGF)"/>
            <person name="Walter F."/>
            <person name="Albersmeier A."/>
            <person name="Kalinowski J."/>
            <person name="Ruckert C."/>
        </authorList>
    </citation>
    <scope>NUCLEOTIDE SEQUENCE</scope>
    <source>
        <strain evidence="1">JCM 4790</strain>
    </source>
</reference>
<organism evidence="1 2">
    <name type="scientific">Streptomyces minutiscleroticus</name>
    <dbReference type="NCBI Taxonomy" id="68238"/>
    <lineage>
        <taxon>Bacteria</taxon>
        <taxon>Bacillati</taxon>
        <taxon>Actinomycetota</taxon>
        <taxon>Actinomycetes</taxon>
        <taxon>Kitasatosporales</taxon>
        <taxon>Streptomycetaceae</taxon>
        <taxon>Streptomyces</taxon>
    </lineage>
</organism>
<dbReference type="EMBL" id="BMVU01000003">
    <property type="protein sequence ID" value="GGX59519.1"/>
    <property type="molecule type" value="Genomic_DNA"/>
</dbReference>
<comment type="caution">
    <text evidence="1">The sequence shown here is derived from an EMBL/GenBank/DDBJ whole genome shotgun (WGS) entry which is preliminary data.</text>
</comment>
<reference evidence="1" key="2">
    <citation type="submission" date="2020-09" db="EMBL/GenBank/DDBJ databases">
        <authorList>
            <person name="Sun Q."/>
            <person name="Ohkuma M."/>
        </authorList>
    </citation>
    <scope>NUCLEOTIDE SEQUENCE</scope>
    <source>
        <strain evidence="1">JCM 4790</strain>
    </source>
</reference>
<evidence type="ECO:0000313" key="2">
    <source>
        <dbReference type="Proteomes" id="UP000619244"/>
    </source>
</evidence>
<sequence length="102" mass="11435">MASGSRPMRSWNMRRMRGVSGIVSGSASSPRSCGPDRHLRRLTRQAMRVFSVFCIEHRLQSLSDLDEVFRRELGWSPAMCASVIDEGLVQRDVVALDVVSKV</sequence>
<gene>
    <name evidence="1" type="ORF">GCM10010358_12490</name>
</gene>
<protein>
    <submittedName>
        <fullName evidence="1">Uncharacterized protein</fullName>
    </submittedName>
</protein>
<evidence type="ECO:0000313" key="1">
    <source>
        <dbReference type="EMBL" id="GGX59519.1"/>
    </source>
</evidence>
<proteinExistence type="predicted"/>
<dbReference type="AlphaFoldDB" id="A0A918KFF6"/>
<accession>A0A918KFF6</accession>
<name>A0A918KFF6_9ACTN</name>
<dbReference type="Proteomes" id="UP000619244">
    <property type="component" value="Unassembled WGS sequence"/>
</dbReference>